<organism evidence="2">
    <name type="scientific">Tetraselmis sp. GSL018</name>
    <dbReference type="NCBI Taxonomy" id="582737"/>
    <lineage>
        <taxon>Eukaryota</taxon>
        <taxon>Viridiplantae</taxon>
        <taxon>Chlorophyta</taxon>
        <taxon>core chlorophytes</taxon>
        <taxon>Chlorodendrophyceae</taxon>
        <taxon>Chlorodendrales</taxon>
        <taxon>Chlorodendraceae</taxon>
        <taxon>Tetraselmis</taxon>
    </lineage>
</organism>
<accession>A0A061QUK8</accession>
<dbReference type="AlphaFoldDB" id="A0A061QUK8"/>
<feature type="compositionally biased region" description="Basic and acidic residues" evidence="1">
    <location>
        <begin position="42"/>
        <end position="58"/>
    </location>
</feature>
<protein>
    <submittedName>
        <fullName evidence="2">Uncharacterized protein</fullName>
    </submittedName>
</protein>
<name>A0A061QUK8_9CHLO</name>
<dbReference type="EMBL" id="GBEZ01023468">
    <property type="protein sequence ID" value="JAC63423.1"/>
    <property type="molecule type" value="Transcribed_RNA"/>
</dbReference>
<evidence type="ECO:0000313" key="2">
    <source>
        <dbReference type="EMBL" id="JAC63423.1"/>
    </source>
</evidence>
<gene>
    <name evidence="2" type="ORF">TSPGSL018_20712</name>
</gene>
<proteinExistence type="predicted"/>
<feature type="non-terminal residue" evidence="2">
    <location>
        <position position="1"/>
    </location>
</feature>
<reference evidence="2" key="1">
    <citation type="submission" date="2014-05" db="EMBL/GenBank/DDBJ databases">
        <title>The transcriptome of the halophilic microalga Tetraselmis sp. GSL018 isolated from the Great Salt Lake, Utah.</title>
        <authorList>
            <person name="Jinkerson R.E."/>
            <person name="D'Adamo S."/>
            <person name="Posewitz M.C."/>
        </authorList>
    </citation>
    <scope>NUCLEOTIDE SEQUENCE</scope>
    <source>
        <strain evidence="2">GSL018</strain>
    </source>
</reference>
<feature type="region of interest" description="Disordered" evidence="1">
    <location>
        <begin position="1"/>
        <end position="58"/>
    </location>
</feature>
<sequence length="58" mass="6145">FLSPSRVPRYSTAGDSIGQKGKGTGKEGEEGSGAPCRAPPVESERDIKDIKREGRGEL</sequence>
<evidence type="ECO:0000256" key="1">
    <source>
        <dbReference type="SAM" id="MobiDB-lite"/>
    </source>
</evidence>